<evidence type="ECO:0000313" key="3">
    <source>
        <dbReference type="EMBL" id="MFC5406571.1"/>
    </source>
</evidence>
<proteinExistence type="predicted"/>
<dbReference type="Proteomes" id="UP001596113">
    <property type="component" value="Unassembled WGS sequence"/>
</dbReference>
<dbReference type="RefSeq" id="WP_378138669.1">
    <property type="nucleotide sequence ID" value="NZ_JBHSMI010000056.1"/>
</dbReference>
<dbReference type="EMBL" id="JBHSMI010000056">
    <property type="protein sequence ID" value="MFC5406571.1"/>
    <property type="molecule type" value="Genomic_DNA"/>
</dbReference>
<evidence type="ECO:0000313" key="4">
    <source>
        <dbReference type="Proteomes" id="UP001596113"/>
    </source>
</evidence>
<comment type="caution">
    <text evidence="3">The sequence shown here is derived from an EMBL/GenBank/DDBJ whole genome shotgun (WGS) entry which is preliminary data.</text>
</comment>
<feature type="domain" description="DUF4367" evidence="2">
    <location>
        <begin position="87"/>
        <end position="186"/>
    </location>
</feature>
<reference evidence="4" key="1">
    <citation type="journal article" date="2019" name="Int. J. Syst. Evol. Microbiol.">
        <title>The Global Catalogue of Microorganisms (GCM) 10K type strain sequencing project: providing services to taxonomists for standard genome sequencing and annotation.</title>
        <authorList>
            <consortium name="The Broad Institute Genomics Platform"/>
            <consortium name="The Broad Institute Genome Sequencing Center for Infectious Disease"/>
            <person name="Wu L."/>
            <person name="Ma J."/>
        </authorList>
    </citation>
    <scope>NUCLEOTIDE SEQUENCE [LARGE SCALE GENOMIC DNA]</scope>
    <source>
        <strain evidence="4">CGMCC 1.18575</strain>
    </source>
</reference>
<dbReference type="InterPro" id="IPR025377">
    <property type="entry name" value="DUF4367"/>
</dbReference>
<sequence length="187" mass="21530">MRKILYALFTVVMFSASSLVQANESPSHASEYHKLDSTELNEVKHKSAFTLLVPENIPNGWTVELKCPYPLDTTKAIQYVRLHYFDKDENYMFGIEQHKAIGYKSKKEQTSIDVRNNTSETKIVEEDFKFDTSGEIIKYNELEARFTPGADTTLGGFLRWIQDGTYIEIDSPELSKRKMIKIAKSMK</sequence>
<keyword evidence="4" id="KW-1185">Reference proteome</keyword>
<accession>A0ABW0HZ88</accession>
<keyword evidence="1" id="KW-0732">Signal</keyword>
<name>A0ABW0HZ88_9BACL</name>
<organism evidence="3 4">
    <name type="scientific">Cohnella soli</name>
    <dbReference type="NCBI Taxonomy" id="425005"/>
    <lineage>
        <taxon>Bacteria</taxon>
        <taxon>Bacillati</taxon>
        <taxon>Bacillota</taxon>
        <taxon>Bacilli</taxon>
        <taxon>Bacillales</taxon>
        <taxon>Paenibacillaceae</taxon>
        <taxon>Cohnella</taxon>
    </lineage>
</organism>
<dbReference type="Pfam" id="PF14285">
    <property type="entry name" value="DUF4367"/>
    <property type="match status" value="1"/>
</dbReference>
<feature type="signal peptide" evidence="1">
    <location>
        <begin position="1"/>
        <end position="22"/>
    </location>
</feature>
<gene>
    <name evidence="3" type="ORF">ACFPOF_27885</name>
</gene>
<evidence type="ECO:0000259" key="2">
    <source>
        <dbReference type="Pfam" id="PF14285"/>
    </source>
</evidence>
<protein>
    <submittedName>
        <fullName evidence="3">DUF4367 domain-containing protein</fullName>
    </submittedName>
</protein>
<feature type="chain" id="PRO_5045653320" evidence="1">
    <location>
        <begin position="23"/>
        <end position="187"/>
    </location>
</feature>
<evidence type="ECO:0000256" key="1">
    <source>
        <dbReference type="SAM" id="SignalP"/>
    </source>
</evidence>